<dbReference type="AlphaFoldDB" id="A0A9X3MVL6"/>
<dbReference type="EMBL" id="JAPDOD010000023">
    <property type="protein sequence ID" value="MDA0163242.1"/>
    <property type="molecule type" value="Genomic_DNA"/>
</dbReference>
<reference evidence="2" key="1">
    <citation type="submission" date="2022-10" db="EMBL/GenBank/DDBJ databases">
        <title>The WGS of Solirubrobacter ginsenosidimutans DSM 21036.</title>
        <authorList>
            <person name="Jiang Z."/>
        </authorList>
    </citation>
    <scope>NUCLEOTIDE SEQUENCE</scope>
    <source>
        <strain evidence="2">DSM 21036</strain>
    </source>
</reference>
<keyword evidence="1" id="KW-0472">Membrane</keyword>
<organism evidence="2 3">
    <name type="scientific">Solirubrobacter ginsenosidimutans</name>
    <dbReference type="NCBI Taxonomy" id="490573"/>
    <lineage>
        <taxon>Bacteria</taxon>
        <taxon>Bacillati</taxon>
        <taxon>Actinomycetota</taxon>
        <taxon>Thermoleophilia</taxon>
        <taxon>Solirubrobacterales</taxon>
        <taxon>Solirubrobacteraceae</taxon>
        <taxon>Solirubrobacter</taxon>
    </lineage>
</organism>
<proteinExistence type="predicted"/>
<comment type="caution">
    <text evidence="2">The sequence shown here is derived from an EMBL/GenBank/DDBJ whole genome shotgun (WGS) entry which is preliminary data.</text>
</comment>
<gene>
    <name evidence="2" type="ORF">OM076_23410</name>
</gene>
<sequence length="190" mass="20107">MRKLLQYGGIVASVVLIAFGIGAIYTGFNGRHTVRTDLAAEQIVGTPDSTIPGQLVDTGAKAQAFAKIMRHHTLEATDGKTYSQMGQYLDSAGKPTDDKAKAALDPQTKQPVANQARQIWVTETALTTALNTAYFAEQVATFAIVMGFALLLSGIGFLVLTLGGLGRKAAAVRTTPKFERTAVKEPAPVA</sequence>
<evidence type="ECO:0000313" key="3">
    <source>
        <dbReference type="Proteomes" id="UP001149140"/>
    </source>
</evidence>
<feature type="transmembrane region" description="Helical" evidence="1">
    <location>
        <begin position="139"/>
        <end position="163"/>
    </location>
</feature>
<dbReference type="Proteomes" id="UP001149140">
    <property type="component" value="Unassembled WGS sequence"/>
</dbReference>
<evidence type="ECO:0008006" key="4">
    <source>
        <dbReference type="Google" id="ProtNLM"/>
    </source>
</evidence>
<keyword evidence="1" id="KW-1133">Transmembrane helix</keyword>
<keyword evidence="1" id="KW-0812">Transmembrane</keyword>
<name>A0A9X3MVL6_9ACTN</name>
<dbReference type="RefSeq" id="WP_270042485.1">
    <property type="nucleotide sequence ID" value="NZ_JAPDOD010000023.1"/>
</dbReference>
<accession>A0A9X3MVL6</accession>
<protein>
    <recommendedName>
        <fullName evidence="4">Aromatic ring-opening dioxygenase LigA</fullName>
    </recommendedName>
</protein>
<evidence type="ECO:0000313" key="2">
    <source>
        <dbReference type="EMBL" id="MDA0163242.1"/>
    </source>
</evidence>
<evidence type="ECO:0000256" key="1">
    <source>
        <dbReference type="SAM" id="Phobius"/>
    </source>
</evidence>
<keyword evidence="3" id="KW-1185">Reference proteome</keyword>
<feature type="transmembrane region" description="Helical" evidence="1">
    <location>
        <begin position="7"/>
        <end position="28"/>
    </location>
</feature>